<accession>A0A4R4V8Q3</accession>
<dbReference type="CDD" id="cd00865">
    <property type="entry name" value="PEBP_bact_arch"/>
    <property type="match status" value="1"/>
</dbReference>
<comment type="similarity">
    <text evidence="1">Belongs to the UPF0098 family.</text>
</comment>
<dbReference type="PANTHER" id="PTHR30289:SF1">
    <property type="entry name" value="PEBP (PHOSPHATIDYLETHANOLAMINE-BINDING PROTEIN) FAMILY PROTEIN"/>
    <property type="match status" value="1"/>
</dbReference>
<dbReference type="Pfam" id="PF01161">
    <property type="entry name" value="PBP"/>
    <property type="match status" value="1"/>
</dbReference>
<dbReference type="EMBL" id="SMKS01000063">
    <property type="protein sequence ID" value="TDD01362.1"/>
    <property type="molecule type" value="Genomic_DNA"/>
</dbReference>
<dbReference type="Gene3D" id="3.90.280.10">
    <property type="entry name" value="PEBP-like"/>
    <property type="match status" value="1"/>
</dbReference>
<dbReference type="InterPro" id="IPR005247">
    <property type="entry name" value="YbhB_YbcL/LppC-like"/>
</dbReference>
<protein>
    <submittedName>
        <fullName evidence="2">YbhB/YbcL family Raf kinase inhibitor-like protein</fullName>
    </submittedName>
</protein>
<dbReference type="InterPro" id="IPR036610">
    <property type="entry name" value="PEBP-like_sf"/>
</dbReference>
<dbReference type="OrthoDB" id="9797506at2"/>
<gene>
    <name evidence="2" type="ORF">E1181_25425</name>
</gene>
<dbReference type="Proteomes" id="UP000295674">
    <property type="component" value="Unassembled WGS sequence"/>
</dbReference>
<comment type="caution">
    <text evidence="2">The sequence shown here is derived from an EMBL/GenBank/DDBJ whole genome shotgun (WGS) entry which is preliminary data.</text>
</comment>
<dbReference type="InterPro" id="IPR008914">
    <property type="entry name" value="PEBP"/>
</dbReference>
<reference evidence="2 3" key="1">
    <citation type="submission" date="2019-03" db="EMBL/GenBank/DDBJ databases">
        <title>Draft genome sequences of novel Actinobacteria.</title>
        <authorList>
            <person name="Sahin N."/>
            <person name="Ay H."/>
            <person name="Saygin H."/>
        </authorList>
    </citation>
    <scope>NUCLEOTIDE SEQUENCE [LARGE SCALE GENOMIC DNA]</scope>
    <source>
        <strain evidence="2 3">16K309</strain>
    </source>
</reference>
<dbReference type="AlphaFoldDB" id="A0A4R4V8Q3"/>
<keyword evidence="3" id="KW-1185">Reference proteome</keyword>
<name>A0A4R4V8Q3_9PSEU</name>
<sequence>MLPRWCSKDGENIAPTLEWDGAPDNAVELAVVCADPDAPNGTFLHWLVSSLPPSVDRIDDGEAPAGAVEARNDFSEYGWSGPMPPVGDPAHRYFFHVFASNRPLNLDPDSGLDELNRALADCEVARGTIVGLYQR</sequence>
<evidence type="ECO:0000256" key="1">
    <source>
        <dbReference type="ARBA" id="ARBA00007120"/>
    </source>
</evidence>
<evidence type="ECO:0000313" key="3">
    <source>
        <dbReference type="Proteomes" id="UP000295674"/>
    </source>
</evidence>
<evidence type="ECO:0000313" key="2">
    <source>
        <dbReference type="EMBL" id="TDD01362.1"/>
    </source>
</evidence>
<proteinExistence type="inferred from homology"/>
<organism evidence="2 3">
    <name type="scientific">Saccharopolyspora terrae</name>
    <dbReference type="NCBI Taxonomy" id="2530384"/>
    <lineage>
        <taxon>Bacteria</taxon>
        <taxon>Bacillati</taxon>
        <taxon>Actinomycetota</taxon>
        <taxon>Actinomycetes</taxon>
        <taxon>Pseudonocardiales</taxon>
        <taxon>Pseudonocardiaceae</taxon>
        <taxon>Saccharopolyspora</taxon>
    </lineage>
</organism>
<dbReference type="NCBIfam" id="TIGR00481">
    <property type="entry name" value="YbhB/YbcL family Raf kinase inhibitor-like protein"/>
    <property type="match status" value="1"/>
</dbReference>
<dbReference type="PANTHER" id="PTHR30289">
    <property type="entry name" value="UNCHARACTERIZED PROTEIN YBCL-RELATED"/>
    <property type="match status" value="1"/>
</dbReference>
<dbReference type="SUPFAM" id="SSF49777">
    <property type="entry name" value="PEBP-like"/>
    <property type="match status" value="1"/>
</dbReference>